<accession>A0A9P0CYT9</accession>
<dbReference type="InterPro" id="IPR040091">
    <property type="entry name" value="LRRC56"/>
</dbReference>
<gene>
    <name evidence="1" type="ORF">PSYICH_LOCUS9036</name>
</gene>
<protein>
    <submittedName>
        <fullName evidence="1">Uncharacterized protein</fullName>
    </submittedName>
</protein>
<dbReference type="SUPFAM" id="SSF52058">
    <property type="entry name" value="L domain-like"/>
    <property type="match status" value="1"/>
</dbReference>
<sequence>MPPNLEVQNPEEEEEEVEVNNQITIVLTPISDYSSSSSEINDTNLSDESISTIDVPLPEDPAPYLLEQTFKDFLYLSIYTPNLRELILDGSAVSSLRDLGGGLKNLKILKVNRCGLTCIDGVFSIEQLEELHAADNEIATLAPCAFLTNLRVLDVRRNLLSMENVPYLSFCENIEELYIEGNPGIMSRFLVELLRQRLSNIKILDGMLLTDIINDVNGGNDNNYVVVQNSLNRNISNRQQNLNFTVDFPPRVVLQRYFYNE</sequence>
<dbReference type="PANTHER" id="PTHR22708:SF0">
    <property type="entry name" value="LEUCINE-RICH REPEAT-CONTAINING PROTEIN 56"/>
    <property type="match status" value="1"/>
</dbReference>
<dbReference type="Proteomes" id="UP001153636">
    <property type="component" value="Chromosome 3"/>
</dbReference>
<evidence type="ECO:0000313" key="1">
    <source>
        <dbReference type="EMBL" id="CAH1108825.1"/>
    </source>
</evidence>
<proteinExistence type="predicted"/>
<dbReference type="Gene3D" id="3.80.10.10">
    <property type="entry name" value="Ribonuclease Inhibitor"/>
    <property type="match status" value="1"/>
</dbReference>
<reference evidence="1" key="1">
    <citation type="submission" date="2022-01" db="EMBL/GenBank/DDBJ databases">
        <authorList>
            <person name="King R."/>
        </authorList>
    </citation>
    <scope>NUCLEOTIDE SEQUENCE</scope>
</reference>
<name>A0A9P0CYT9_9CUCU</name>
<dbReference type="EMBL" id="OV651815">
    <property type="protein sequence ID" value="CAH1108825.1"/>
    <property type="molecule type" value="Genomic_DNA"/>
</dbReference>
<dbReference type="PANTHER" id="PTHR22708">
    <property type="entry name" value="LEUCINE-RICH REPEAT-CONTAINING PROTEIN 56"/>
    <property type="match status" value="1"/>
</dbReference>
<organism evidence="1 2">
    <name type="scientific">Psylliodes chrysocephalus</name>
    <dbReference type="NCBI Taxonomy" id="3402493"/>
    <lineage>
        <taxon>Eukaryota</taxon>
        <taxon>Metazoa</taxon>
        <taxon>Ecdysozoa</taxon>
        <taxon>Arthropoda</taxon>
        <taxon>Hexapoda</taxon>
        <taxon>Insecta</taxon>
        <taxon>Pterygota</taxon>
        <taxon>Neoptera</taxon>
        <taxon>Endopterygota</taxon>
        <taxon>Coleoptera</taxon>
        <taxon>Polyphaga</taxon>
        <taxon>Cucujiformia</taxon>
        <taxon>Chrysomeloidea</taxon>
        <taxon>Chrysomelidae</taxon>
        <taxon>Galerucinae</taxon>
        <taxon>Alticini</taxon>
        <taxon>Psylliodes</taxon>
    </lineage>
</organism>
<dbReference type="OrthoDB" id="433501at2759"/>
<keyword evidence="2" id="KW-1185">Reference proteome</keyword>
<dbReference type="InterPro" id="IPR032675">
    <property type="entry name" value="LRR_dom_sf"/>
</dbReference>
<dbReference type="AlphaFoldDB" id="A0A9P0CYT9"/>
<evidence type="ECO:0000313" key="2">
    <source>
        <dbReference type="Proteomes" id="UP001153636"/>
    </source>
</evidence>